<sequence length="53" mass="5723">MMAAIRFIESPIASASSSSSGSLPFSLYNCFLASFICNLPQTCETVMISRRAN</sequence>
<evidence type="ECO:0000313" key="1">
    <source>
        <dbReference type="EMBL" id="GFQ04609.1"/>
    </source>
</evidence>
<comment type="caution">
    <text evidence="1">The sequence shown here is derived from an EMBL/GenBank/DDBJ whole genome shotgun (WGS) entry which is preliminary data.</text>
</comment>
<dbReference type="Proteomes" id="UP000653305">
    <property type="component" value="Unassembled WGS sequence"/>
</dbReference>
<keyword evidence="2" id="KW-1185">Reference proteome</keyword>
<evidence type="ECO:0000313" key="2">
    <source>
        <dbReference type="Proteomes" id="UP000653305"/>
    </source>
</evidence>
<protein>
    <submittedName>
        <fullName evidence="1">RNA polymerase sigma factor sigb</fullName>
    </submittedName>
</protein>
<organism evidence="1 2">
    <name type="scientific">Phtheirospermum japonicum</name>
    <dbReference type="NCBI Taxonomy" id="374723"/>
    <lineage>
        <taxon>Eukaryota</taxon>
        <taxon>Viridiplantae</taxon>
        <taxon>Streptophyta</taxon>
        <taxon>Embryophyta</taxon>
        <taxon>Tracheophyta</taxon>
        <taxon>Spermatophyta</taxon>
        <taxon>Magnoliopsida</taxon>
        <taxon>eudicotyledons</taxon>
        <taxon>Gunneridae</taxon>
        <taxon>Pentapetalae</taxon>
        <taxon>asterids</taxon>
        <taxon>lamiids</taxon>
        <taxon>Lamiales</taxon>
        <taxon>Orobanchaceae</taxon>
        <taxon>Orobanchaceae incertae sedis</taxon>
        <taxon>Phtheirospermum</taxon>
    </lineage>
</organism>
<dbReference type="AlphaFoldDB" id="A0A830D408"/>
<proteinExistence type="predicted"/>
<reference evidence="1" key="1">
    <citation type="submission" date="2020-07" db="EMBL/GenBank/DDBJ databases">
        <title>Ethylene signaling mediates host invasion by parasitic plants.</title>
        <authorList>
            <person name="Yoshida S."/>
        </authorList>
    </citation>
    <scope>NUCLEOTIDE SEQUENCE</scope>
    <source>
        <strain evidence="1">Okayama</strain>
    </source>
</reference>
<dbReference type="EMBL" id="BMAC01000958">
    <property type="protein sequence ID" value="GFQ04609.1"/>
    <property type="molecule type" value="Genomic_DNA"/>
</dbReference>
<name>A0A830D408_9LAMI</name>
<gene>
    <name evidence="1" type="ORF">PHJA_002604800</name>
</gene>
<accession>A0A830D408</accession>